<keyword evidence="3" id="KW-1185">Reference proteome</keyword>
<accession>A0A2T4UN37</accession>
<feature type="transmembrane region" description="Helical" evidence="1">
    <location>
        <begin position="93"/>
        <end position="114"/>
    </location>
</feature>
<dbReference type="RefSeq" id="WP_107569475.1">
    <property type="nucleotide sequence ID" value="NZ_PYYB01000001.1"/>
</dbReference>
<gene>
    <name evidence="2" type="ORF">C7Y72_13890</name>
</gene>
<dbReference type="OrthoDB" id="5244736at2"/>
<name>A0A2T4UN37_9ACTN</name>
<keyword evidence="1" id="KW-1133">Transmembrane helix</keyword>
<feature type="transmembrane region" description="Helical" evidence="1">
    <location>
        <begin position="30"/>
        <end position="48"/>
    </location>
</feature>
<organism evidence="2 3">
    <name type="scientific">Paraconexibacter algicola</name>
    <dbReference type="NCBI Taxonomy" id="2133960"/>
    <lineage>
        <taxon>Bacteria</taxon>
        <taxon>Bacillati</taxon>
        <taxon>Actinomycetota</taxon>
        <taxon>Thermoleophilia</taxon>
        <taxon>Solirubrobacterales</taxon>
        <taxon>Paraconexibacteraceae</taxon>
        <taxon>Paraconexibacter</taxon>
    </lineage>
</organism>
<keyword evidence="1" id="KW-0812">Transmembrane</keyword>
<evidence type="ECO:0000256" key="1">
    <source>
        <dbReference type="SAM" id="Phobius"/>
    </source>
</evidence>
<evidence type="ECO:0000313" key="3">
    <source>
        <dbReference type="Proteomes" id="UP000240739"/>
    </source>
</evidence>
<keyword evidence="1" id="KW-0472">Membrane</keyword>
<reference evidence="2 3" key="1">
    <citation type="submission" date="2018-03" db="EMBL/GenBank/DDBJ databases">
        <title>Aquarubrobacter algicola gen. nov., sp. nov., a novel actinobacterium isolated from shallow eutrophic lake during the end of cyanobacterial harmful algal blooms.</title>
        <authorList>
            <person name="Chun S.J."/>
        </authorList>
    </citation>
    <scope>NUCLEOTIDE SEQUENCE [LARGE SCALE GENOMIC DNA]</scope>
    <source>
        <strain evidence="2 3">Seoho-28</strain>
    </source>
</reference>
<proteinExistence type="predicted"/>
<dbReference type="Proteomes" id="UP000240739">
    <property type="component" value="Unassembled WGS sequence"/>
</dbReference>
<comment type="caution">
    <text evidence="2">The sequence shown here is derived from an EMBL/GenBank/DDBJ whole genome shotgun (WGS) entry which is preliminary data.</text>
</comment>
<evidence type="ECO:0000313" key="2">
    <source>
        <dbReference type="EMBL" id="PTL60645.1"/>
    </source>
</evidence>
<sequence>MSTGLRNTLIVFAIAAAVHFVPGGGSTADTVGALLSIAITVCFVLIGARLYRENRVEIFSLGDRHRGLLYGALGVAVFAMAARRELWETGAGLLLWMLLIGGASYALVQVYRYYKSYSF</sequence>
<dbReference type="EMBL" id="PYYB01000001">
    <property type="protein sequence ID" value="PTL60645.1"/>
    <property type="molecule type" value="Genomic_DNA"/>
</dbReference>
<evidence type="ECO:0008006" key="4">
    <source>
        <dbReference type="Google" id="ProtNLM"/>
    </source>
</evidence>
<protein>
    <recommendedName>
        <fullName evidence="4">DUF2178 domain-containing protein</fullName>
    </recommendedName>
</protein>
<dbReference type="AlphaFoldDB" id="A0A2T4UN37"/>
<feature type="transmembrane region" description="Helical" evidence="1">
    <location>
        <begin position="68"/>
        <end position="87"/>
    </location>
</feature>